<keyword evidence="5" id="KW-0732">Signal</keyword>
<protein>
    <submittedName>
        <fullName evidence="7">Secretin and TonB N-terminal domain-containing protein</fullName>
    </submittedName>
</protein>
<dbReference type="InterPro" id="IPR011662">
    <property type="entry name" value="Secretin/TonB_short_N"/>
</dbReference>
<reference evidence="7 8" key="1">
    <citation type="submission" date="2024-09" db="EMBL/GenBank/DDBJ databases">
        <authorList>
            <consortium name="All-Russian atlas of soil microorganisms"/>
            <consortium name="as a basis for the search for new antimicrobial producers and enzymes with unique properties"/>
            <person name="Sokolova E.A."/>
            <person name="Voronina E.N."/>
        </authorList>
    </citation>
    <scope>NUCLEOTIDE SEQUENCE [LARGE SCALE GENOMIC DNA]</scope>
    <source>
        <strain evidence="7 8">AF-22b-331.1</strain>
    </source>
</reference>
<feature type="signal peptide" evidence="5">
    <location>
        <begin position="1"/>
        <end position="26"/>
    </location>
</feature>
<feature type="domain" description="Secretin/TonB short N-terminal" evidence="6">
    <location>
        <begin position="53"/>
        <end position="104"/>
    </location>
</feature>
<comment type="caution">
    <text evidence="7">The sequence shown here is derived from an EMBL/GenBank/DDBJ whole genome shotgun (WGS) entry which is preliminary data.</text>
</comment>
<evidence type="ECO:0000259" key="6">
    <source>
        <dbReference type="SMART" id="SM00965"/>
    </source>
</evidence>
<dbReference type="Proteomes" id="UP001605261">
    <property type="component" value="Unassembled WGS sequence"/>
</dbReference>
<evidence type="ECO:0000256" key="3">
    <source>
        <dbReference type="ARBA" id="ARBA00023136"/>
    </source>
</evidence>
<dbReference type="Gene3D" id="2.40.170.20">
    <property type="entry name" value="TonB-dependent receptor, beta-barrel domain"/>
    <property type="match status" value="1"/>
</dbReference>
<accession>A0ABW7CW56</accession>
<evidence type="ECO:0000313" key="8">
    <source>
        <dbReference type="Proteomes" id="UP001605261"/>
    </source>
</evidence>
<evidence type="ECO:0000256" key="4">
    <source>
        <dbReference type="ARBA" id="ARBA00023237"/>
    </source>
</evidence>
<feature type="chain" id="PRO_5046992137" evidence="5">
    <location>
        <begin position="27"/>
        <end position="922"/>
    </location>
</feature>
<dbReference type="RefSeq" id="WP_394161188.1">
    <property type="nucleotide sequence ID" value="NZ_JBHGCJ010000001.1"/>
</dbReference>
<keyword evidence="4" id="KW-0998">Cell outer membrane</keyword>
<keyword evidence="2" id="KW-0813">Transport</keyword>
<sequence>MTSRPALIARSALSLALMATPIFVHAQATPPGQAHAAVPLGRALSGWAGQHGVPLAFDPALTAGRQAPALAAGTTLEEGFARLLDGTGLQAVRRRDGSYALEPAAAVPAPRGRMPALKVGGLTQPAFRYSEGLALEADYLQAQVAGNGDIGSMLRINPAVQFDNAQLSSYTPGDISPAEISINGAQFYQNSFLVDGMSFNNDIDPGQEGSPYRLFAAPGGSQALALDTDLLDTLTVLDSNVPAAYGGFSGGVVDARLRRPSDVLSGSISHQITRSAWTRYHIAEADAENYANASSWGDGQPEFDKAITRITLEGHPSERVGLLANVTRKRSTIPTYFYSSHLVDDYGREKAMQRRETTQSLLKGVWDVNERLTVDATLTHTPTENQFFRSNIRHAGIRIETGGTLASLRAAWTTDWGTVTQQLGWSDTEQSRDAEQDDYMTWSRSTSKDWGTTALTLEGEFGDIEQRQKRLQYKLDLKTDALQAFGGEHRLGAGVLLERDDFRYARLTESSTYTTPARTSTCTNRAGVTDALTCAMGTTASGWPGQYLTRRTRYTTGEIGFDTETYGMYVEDDMRFGPVSVRPGLRIERDTYIGRTTVAPRLAASWAVRDGTLLTAGANRYYDRDIATWRLRDGVNRLRYNSERRTSLDSDWTVGTQASNDTHFDLDRVGYADELMLALRQDWAGLRVNLKVVNRRYRDQVIKVQGRTLDQQADDPTLATSYDTWTNGGRAETNIYSLTVQPLRNLAWGGTRSTALLALDWTDQRSTLPEYDDQSDLFYQNPWIRYDGDFIRYRDLPPDNYNRPWTARLSTITRIDRWNLTVSNLLRYRAGYRAIRDTGRNVLFDGEAARVWEQQSYSPALTWDLRLAWEQPLPSSAGRIFANVDVTNLLDKANAYGESSSATRTVLYETGRQFWLELGYRF</sequence>
<evidence type="ECO:0000256" key="2">
    <source>
        <dbReference type="ARBA" id="ARBA00022448"/>
    </source>
</evidence>
<gene>
    <name evidence="7" type="ORF">ACEU0G_001586</name>
</gene>
<dbReference type="EMBL" id="JBHGCJ010000001">
    <property type="protein sequence ID" value="MFG6108113.1"/>
    <property type="molecule type" value="Genomic_DNA"/>
</dbReference>
<evidence type="ECO:0000256" key="5">
    <source>
        <dbReference type="SAM" id="SignalP"/>
    </source>
</evidence>
<dbReference type="Gene3D" id="3.55.50.30">
    <property type="match status" value="1"/>
</dbReference>
<dbReference type="InterPro" id="IPR036942">
    <property type="entry name" value="Beta-barrel_TonB_sf"/>
</dbReference>
<organism evidence="7 8">
    <name type="scientific">Stenotrophomonas nematodicola</name>
    <dbReference type="NCBI Taxonomy" id="2656746"/>
    <lineage>
        <taxon>Bacteria</taxon>
        <taxon>Pseudomonadati</taxon>
        <taxon>Pseudomonadota</taxon>
        <taxon>Gammaproteobacteria</taxon>
        <taxon>Lysobacterales</taxon>
        <taxon>Lysobacteraceae</taxon>
        <taxon>Stenotrophomonas</taxon>
    </lineage>
</organism>
<name>A0ABW7CW56_9GAMM</name>
<comment type="subcellular location">
    <subcellularLocation>
        <location evidence="1">Cell outer membrane</location>
    </subcellularLocation>
</comment>
<evidence type="ECO:0000256" key="1">
    <source>
        <dbReference type="ARBA" id="ARBA00004442"/>
    </source>
</evidence>
<keyword evidence="3" id="KW-0472">Membrane</keyword>
<dbReference type="SUPFAM" id="SSF56935">
    <property type="entry name" value="Porins"/>
    <property type="match status" value="1"/>
</dbReference>
<dbReference type="Pfam" id="PF07660">
    <property type="entry name" value="STN"/>
    <property type="match status" value="1"/>
</dbReference>
<dbReference type="SMART" id="SM00965">
    <property type="entry name" value="STN"/>
    <property type="match status" value="1"/>
</dbReference>
<evidence type="ECO:0000313" key="7">
    <source>
        <dbReference type="EMBL" id="MFG6108113.1"/>
    </source>
</evidence>
<proteinExistence type="predicted"/>
<keyword evidence="8" id="KW-1185">Reference proteome</keyword>